<evidence type="ECO:0000256" key="11">
    <source>
        <dbReference type="ARBA" id="ARBA00023228"/>
    </source>
</evidence>
<comment type="catalytic activity">
    <reaction evidence="1">
        <text>Hydrolysis of terminal, non-reducing beta-D-mannose residues in beta-D-mannosides.</text>
        <dbReference type="EC" id="3.2.1.25"/>
    </reaction>
</comment>
<evidence type="ECO:0000259" key="18">
    <source>
        <dbReference type="Pfam" id="PF17786"/>
    </source>
</evidence>
<evidence type="ECO:0000256" key="12">
    <source>
        <dbReference type="ARBA" id="ARBA00023295"/>
    </source>
</evidence>
<dbReference type="Pfam" id="PF00703">
    <property type="entry name" value="Glyco_hydro_2"/>
    <property type="match status" value="1"/>
</dbReference>
<evidence type="ECO:0000256" key="5">
    <source>
        <dbReference type="ARBA" id="ARBA00011738"/>
    </source>
</evidence>
<evidence type="ECO:0000256" key="3">
    <source>
        <dbReference type="ARBA" id="ARBA00004613"/>
    </source>
</evidence>
<evidence type="ECO:0000256" key="9">
    <source>
        <dbReference type="ARBA" id="ARBA00022801"/>
    </source>
</evidence>
<dbReference type="InterPro" id="IPR054593">
    <property type="entry name" value="Beta-mannosidase-like_N2"/>
</dbReference>
<dbReference type="EMBL" id="CP023344">
    <property type="protein sequence ID" value="ATC62964.1"/>
    <property type="molecule type" value="Genomic_DNA"/>
</dbReference>
<dbReference type="GO" id="GO:0005975">
    <property type="term" value="P:carbohydrate metabolic process"/>
    <property type="evidence" value="ECO:0007669"/>
    <property type="project" value="InterPro"/>
</dbReference>
<dbReference type="FunFam" id="3.20.20.80:FF:000050">
    <property type="entry name" value="Beta-mannosidase B"/>
    <property type="match status" value="1"/>
</dbReference>
<proteinExistence type="inferred from homology"/>
<feature type="domain" description="Beta-mannosidase Ig-fold" evidence="17">
    <location>
        <begin position="759"/>
        <end position="826"/>
    </location>
</feature>
<feature type="domain" description="Glycoside hydrolase family 2 immunoglobulin-like beta-sandwich" evidence="16">
    <location>
        <begin position="193"/>
        <end position="284"/>
    </location>
</feature>
<dbReference type="InterPro" id="IPR050887">
    <property type="entry name" value="Beta-mannosidase_GH2"/>
</dbReference>
<evidence type="ECO:0000259" key="16">
    <source>
        <dbReference type="Pfam" id="PF00703"/>
    </source>
</evidence>
<dbReference type="InterPro" id="IPR013783">
    <property type="entry name" value="Ig-like_fold"/>
</dbReference>
<evidence type="ECO:0000256" key="13">
    <source>
        <dbReference type="ARBA" id="ARBA00038429"/>
    </source>
</evidence>
<keyword evidence="11" id="KW-0458">Lysosome</keyword>
<dbReference type="Gene3D" id="3.20.20.80">
    <property type="entry name" value="Glycosidases"/>
    <property type="match status" value="1"/>
</dbReference>
<dbReference type="KEGG" id="vbh:CMV30_02725"/>
<evidence type="ECO:0000256" key="14">
    <source>
        <dbReference type="ARBA" id="ARBA00041069"/>
    </source>
</evidence>
<dbReference type="PANTHER" id="PTHR43730">
    <property type="entry name" value="BETA-MANNOSIDASE"/>
    <property type="match status" value="1"/>
</dbReference>
<sequence length="827" mass="93523">MQSLSLATAAWRFRDCSTKSWLTASVPGCVHTDLLAAGKIPDPFWGVNETGLQWIEERDWEYKTTFTVSAALLAEETVELIADGLDTVATVTLNGEEIARTENMFISFRWDVKSLLRVGKNELVVRFGSAMAYIRSHRTDHAPREINDPVGGCTRIRKQQCQFGWDWGPRFVTAGIWRDIRLEAWSANRLESVRVSQTHATDGSVTLALAPELTRADTKATTRWKLALGEVTVASGTGTVIVVKNPQLWWPSGQGEQPLYRLEVTVAAADGSPIGHWQKRIGLRTIALDRHKDQWGESFQFLVNGRAIFAKGANWIPAHTFVTTLDRERYARDLRAAVAANMNMVRVWGGGIYESEDFYDLCDELGLLVWQDFMFGCTMYPGDDTFVASVEAEAVSNIKRLRHRASLALWCGNNEVWAINCHDLVKPEFAAYRRAYDRVFHEALPPIVADHDGATPYWPASPWRGDTAADHPSGEIRGDTHYWDVWHARHAVKDYEKWSFRFVSEFGMQSYSSPATNATFCPPDDNNVFGPVMENHQKNRAGNQIILDYVSRRYRFPKGQDELIYLSQLNQAYCMQTGVEHYRRLMPRCMGALYWQLNDCWPVASWSSIEFTGRWKALQYLSRRFFAPALVSAHIPGDEGAIIGNYRTSTVREVHLHTSYDAPVAVTGVLRWNVFHLDGRSLLQGKKTVALTPGESAKQQTLDLETLLEKHSRDSLYVRFALEVSGKTVSEDTAFLTPPRFLALPKAKKTAAVIKITSPKSAELTFKSPVFQHRFAFDFAGVDFHATDNFFELYPNESKRVTVTFDKPVTLARLKKTLAHHSLADTY</sequence>
<accession>A0A290Q362</accession>
<dbReference type="GO" id="GO:0005576">
    <property type="term" value="C:extracellular region"/>
    <property type="evidence" value="ECO:0007669"/>
    <property type="project" value="UniProtKB-SubCell"/>
</dbReference>
<comment type="pathway">
    <text evidence="4">Glycan metabolism; N-glycan degradation.</text>
</comment>
<dbReference type="AlphaFoldDB" id="A0A290Q362"/>
<name>A0A290Q362_9BACT</name>
<dbReference type="InterPro" id="IPR041447">
    <property type="entry name" value="Mannosidase_ig"/>
</dbReference>
<dbReference type="Pfam" id="PF17753">
    <property type="entry name" value="Ig_mannosidase"/>
    <property type="match status" value="1"/>
</dbReference>
<evidence type="ECO:0000256" key="8">
    <source>
        <dbReference type="ARBA" id="ARBA00022729"/>
    </source>
</evidence>
<evidence type="ECO:0000313" key="20">
    <source>
        <dbReference type="EMBL" id="ATC62964.1"/>
    </source>
</evidence>
<protein>
    <recommendedName>
        <fullName evidence="14">Beta-mannosidase B</fullName>
        <ecNumber evidence="6">3.2.1.25</ecNumber>
    </recommendedName>
    <alternativeName>
        <fullName evidence="15">Mannanase B</fullName>
    </alternativeName>
</protein>
<dbReference type="Gene3D" id="2.60.120.260">
    <property type="entry name" value="Galactose-binding domain-like"/>
    <property type="match status" value="1"/>
</dbReference>
<keyword evidence="12" id="KW-0326">Glycosidase</keyword>
<evidence type="ECO:0000256" key="2">
    <source>
        <dbReference type="ARBA" id="ARBA00004371"/>
    </source>
</evidence>
<comment type="similarity">
    <text evidence="13">Belongs to the glycosyl hydrolase 2 family. Beta-mannosidase B subfamily.</text>
</comment>
<gene>
    <name evidence="20" type="ORF">CMV30_02725</name>
</gene>
<dbReference type="Proteomes" id="UP000217265">
    <property type="component" value="Chromosome"/>
</dbReference>
<dbReference type="RefSeq" id="WP_096054599.1">
    <property type="nucleotide sequence ID" value="NZ_CP023344.1"/>
</dbReference>
<dbReference type="SUPFAM" id="SSF51445">
    <property type="entry name" value="(Trans)glycosidases"/>
    <property type="match status" value="1"/>
</dbReference>
<dbReference type="InterPro" id="IPR041625">
    <property type="entry name" value="Beta-mannosidase_Ig"/>
</dbReference>
<evidence type="ECO:0000256" key="15">
    <source>
        <dbReference type="ARBA" id="ARBA00041614"/>
    </source>
</evidence>
<evidence type="ECO:0000259" key="17">
    <source>
        <dbReference type="Pfam" id="PF17753"/>
    </source>
</evidence>
<dbReference type="Gene3D" id="2.60.40.10">
    <property type="entry name" value="Immunoglobulins"/>
    <property type="match status" value="2"/>
</dbReference>
<evidence type="ECO:0000256" key="7">
    <source>
        <dbReference type="ARBA" id="ARBA00022525"/>
    </source>
</evidence>
<feature type="domain" description="Beta-mannosidase-like galactose-binding" evidence="19">
    <location>
        <begin position="11"/>
        <end position="178"/>
    </location>
</feature>
<comment type="subcellular location">
    <subcellularLocation>
        <location evidence="2">Lysosome</location>
    </subcellularLocation>
    <subcellularLocation>
        <location evidence="3">Secreted</location>
    </subcellularLocation>
</comment>
<keyword evidence="8" id="KW-0732">Signal</keyword>
<evidence type="ECO:0000313" key="21">
    <source>
        <dbReference type="Proteomes" id="UP000217265"/>
    </source>
</evidence>
<dbReference type="InterPro" id="IPR008979">
    <property type="entry name" value="Galactose-bd-like_sf"/>
</dbReference>
<feature type="domain" description="Mannosidase Ig/CBM-like" evidence="18">
    <location>
        <begin position="653"/>
        <end position="740"/>
    </location>
</feature>
<evidence type="ECO:0000256" key="6">
    <source>
        <dbReference type="ARBA" id="ARBA00012754"/>
    </source>
</evidence>
<dbReference type="Pfam" id="PF17786">
    <property type="entry name" value="Mannosidase_ig"/>
    <property type="match status" value="1"/>
</dbReference>
<organism evidence="20 21">
    <name type="scientific">Nibricoccus aquaticus</name>
    <dbReference type="NCBI Taxonomy" id="2576891"/>
    <lineage>
        <taxon>Bacteria</taxon>
        <taxon>Pseudomonadati</taxon>
        <taxon>Verrucomicrobiota</taxon>
        <taxon>Opitutia</taxon>
        <taxon>Opitutales</taxon>
        <taxon>Opitutaceae</taxon>
        <taxon>Nibricoccus</taxon>
    </lineage>
</organism>
<evidence type="ECO:0000256" key="1">
    <source>
        <dbReference type="ARBA" id="ARBA00000829"/>
    </source>
</evidence>
<keyword evidence="10" id="KW-0325">Glycoprotein</keyword>
<reference evidence="20 21" key="1">
    <citation type="submission" date="2017-09" db="EMBL/GenBank/DDBJ databases">
        <title>Complete genome sequence of Verrucomicrobial strain HZ-65, isolated from freshwater.</title>
        <authorList>
            <person name="Choi A."/>
        </authorList>
    </citation>
    <scope>NUCLEOTIDE SEQUENCE [LARGE SCALE GENOMIC DNA]</scope>
    <source>
        <strain evidence="20 21">HZ-65</strain>
    </source>
</reference>
<dbReference type="EC" id="3.2.1.25" evidence="6"/>
<dbReference type="PANTHER" id="PTHR43730:SF1">
    <property type="entry name" value="BETA-MANNOSIDASE"/>
    <property type="match status" value="1"/>
</dbReference>
<keyword evidence="9 20" id="KW-0378">Hydrolase</keyword>
<keyword evidence="7" id="KW-0964">Secreted</keyword>
<dbReference type="InterPro" id="IPR036156">
    <property type="entry name" value="Beta-gal/glucu_dom_sf"/>
</dbReference>
<keyword evidence="21" id="KW-1185">Reference proteome</keyword>
<dbReference type="GO" id="GO:0004567">
    <property type="term" value="F:beta-mannosidase activity"/>
    <property type="evidence" value="ECO:0007669"/>
    <property type="project" value="UniProtKB-EC"/>
</dbReference>
<dbReference type="GO" id="GO:0006516">
    <property type="term" value="P:glycoprotein catabolic process"/>
    <property type="evidence" value="ECO:0007669"/>
    <property type="project" value="TreeGrafter"/>
</dbReference>
<dbReference type="Pfam" id="PF22666">
    <property type="entry name" value="Glyco_hydro_2_N2"/>
    <property type="match status" value="1"/>
</dbReference>
<dbReference type="InterPro" id="IPR006102">
    <property type="entry name" value="Ig-like_GH2"/>
</dbReference>
<dbReference type="SUPFAM" id="SSF49303">
    <property type="entry name" value="beta-Galactosidase/glucuronidase domain"/>
    <property type="match status" value="2"/>
</dbReference>
<evidence type="ECO:0000259" key="19">
    <source>
        <dbReference type="Pfam" id="PF22666"/>
    </source>
</evidence>
<evidence type="ECO:0000256" key="10">
    <source>
        <dbReference type="ARBA" id="ARBA00023180"/>
    </source>
</evidence>
<dbReference type="SUPFAM" id="SSF49785">
    <property type="entry name" value="Galactose-binding domain-like"/>
    <property type="match status" value="1"/>
</dbReference>
<dbReference type="FunFam" id="2.60.120.260:FF:000060">
    <property type="entry name" value="Probable beta-mannosidase"/>
    <property type="match status" value="1"/>
</dbReference>
<comment type="subunit">
    <text evidence="5">Homodimer.</text>
</comment>
<dbReference type="OrthoDB" id="9801077at2"/>
<evidence type="ECO:0000256" key="4">
    <source>
        <dbReference type="ARBA" id="ARBA00004740"/>
    </source>
</evidence>
<dbReference type="InterPro" id="IPR017853">
    <property type="entry name" value="GH"/>
</dbReference>
<dbReference type="GO" id="GO:0005764">
    <property type="term" value="C:lysosome"/>
    <property type="evidence" value="ECO:0007669"/>
    <property type="project" value="UniProtKB-SubCell"/>
</dbReference>